<dbReference type="Proteomes" id="UP000234331">
    <property type="component" value="Unassembled WGS sequence"/>
</dbReference>
<protein>
    <recommendedName>
        <fullName evidence="3">Barstar (barnase inhibitor) domain-containing protein</fullName>
    </recommendedName>
</protein>
<name>A0A2I2KN53_9ACTN</name>
<dbReference type="RefSeq" id="WP_101830986.1">
    <property type="nucleotide sequence ID" value="NZ_FZMO01000079.1"/>
</dbReference>
<evidence type="ECO:0000313" key="1">
    <source>
        <dbReference type="EMBL" id="SNQ47079.1"/>
    </source>
</evidence>
<evidence type="ECO:0000313" key="2">
    <source>
        <dbReference type="Proteomes" id="UP000234331"/>
    </source>
</evidence>
<reference evidence="1 2" key="1">
    <citation type="submission" date="2017-06" db="EMBL/GenBank/DDBJ databases">
        <authorList>
            <person name="Kim H.J."/>
            <person name="Triplett B.A."/>
        </authorList>
    </citation>
    <scope>NUCLEOTIDE SEQUENCE [LARGE SCALE GENOMIC DNA]</scope>
    <source>
        <strain evidence="1">FRACA_ARgP5</strain>
    </source>
</reference>
<proteinExistence type="predicted"/>
<evidence type="ECO:0008006" key="3">
    <source>
        <dbReference type="Google" id="ProtNLM"/>
    </source>
</evidence>
<dbReference type="EMBL" id="FZMO01000079">
    <property type="protein sequence ID" value="SNQ47079.1"/>
    <property type="molecule type" value="Genomic_DNA"/>
</dbReference>
<organism evidence="1 2">
    <name type="scientific">Frankia canadensis</name>
    <dbReference type="NCBI Taxonomy" id="1836972"/>
    <lineage>
        <taxon>Bacteria</taxon>
        <taxon>Bacillati</taxon>
        <taxon>Actinomycetota</taxon>
        <taxon>Actinomycetes</taxon>
        <taxon>Frankiales</taxon>
        <taxon>Frankiaceae</taxon>
        <taxon>Frankia</taxon>
    </lineage>
</organism>
<keyword evidence="2" id="KW-1185">Reference proteome</keyword>
<dbReference type="OrthoDB" id="9787435at2"/>
<gene>
    <name evidence="1" type="ORF">FRACA_170039</name>
</gene>
<dbReference type="AlphaFoldDB" id="A0A2I2KN53"/>
<sequence length="126" mass="13669">MNLDDRALTSPDSTGTPIGPVDVTWRDLRRMGQDHADVFCGIGDVIDDFWSNQLVAVVIPHAKILGSKARSATSVALLREALNGLPDDLFLAGGWMPWDTEGNESTQLIFVRASDDDENDDEAAQG</sequence>
<accession>A0A2I2KN53</accession>